<proteinExistence type="predicted"/>
<comment type="caution">
    <text evidence="1">The sequence shown here is derived from an EMBL/GenBank/DDBJ whole genome shotgun (WGS) entry which is preliminary data.</text>
</comment>
<dbReference type="OrthoDB" id="7058319at2"/>
<dbReference type="Proteomes" id="UP000285310">
    <property type="component" value="Unassembled WGS sequence"/>
</dbReference>
<keyword evidence="2" id="KW-1185">Reference proteome</keyword>
<evidence type="ECO:0000313" key="2">
    <source>
        <dbReference type="Proteomes" id="UP000285310"/>
    </source>
</evidence>
<dbReference type="InParanoid" id="A0A423PF62"/>
<dbReference type="EMBL" id="AYKG01000068">
    <property type="protein sequence ID" value="ROO24163.1"/>
    <property type="molecule type" value="Genomic_DNA"/>
</dbReference>
<dbReference type="AlphaFoldDB" id="A0A423PF62"/>
<name>A0A423PF62_9GAMM</name>
<evidence type="ECO:0000313" key="1">
    <source>
        <dbReference type="EMBL" id="ROO24163.1"/>
    </source>
</evidence>
<organism evidence="1 2">
    <name type="scientific">Salinisphaera japonica YTM-1</name>
    <dbReference type="NCBI Taxonomy" id="1209778"/>
    <lineage>
        <taxon>Bacteria</taxon>
        <taxon>Pseudomonadati</taxon>
        <taxon>Pseudomonadota</taxon>
        <taxon>Gammaproteobacteria</taxon>
        <taxon>Salinisphaerales</taxon>
        <taxon>Salinisphaeraceae</taxon>
        <taxon>Salinisphaera</taxon>
    </lineage>
</organism>
<accession>A0A423PF62</accession>
<dbReference type="RefSeq" id="WP_123659396.1">
    <property type="nucleotide sequence ID" value="NZ_AYKG01000068.1"/>
</dbReference>
<sequence length="155" mass="17454">MRRFTRDDRQSILDRVYTHFIENQQPAGRDNGGARCLYHGVDKNGQQVSCAIGIFDTDHRLDRESLITLGVRQMIDVDPDALADVFGSAVFSDLDLEFLIGVQDEHDLAVRHAVLSDQDFDTFFIEELAHRLDRFAGEQDLVSPCSPSDFGPAEL</sequence>
<gene>
    <name evidence="1" type="ORF">SAJA_14805</name>
</gene>
<reference evidence="1 2" key="1">
    <citation type="submission" date="2013-10" db="EMBL/GenBank/DDBJ databases">
        <title>Salinisphaera japonica YTM-1 Genome Sequencing.</title>
        <authorList>
            <person name="Lai Q."/>
            <person name="Li C."/>
            <person name="Shao Z."/>
        </authorList>
    </citation>
    <scope>NUCLEOTIDE SEQUENCE [LARGE SCALE GENOMIC DNA]</scope>
    <source>
        <strain evidence="1 2">YTM-1</strain>
    </source>
</reference>
<protein>
    <submittedName>
        <fullName evidence="1">Uncharacterized protein</fullName>
    </submittedName>
</protein>